<evidence type="ECO:0000256" key="1">
    <source>
        <dbReference type="SAM" id="MobiDB-lite"/>
    </source>
</evidence>
<feature type="region of interest" description="Disordered" evidence="1">
    <location>
        <begin position="1"/>
        <end position="20"/>
    </location>
</feature>
<keyword evidence="3" id="KW-1185">Reference proteome</keyword>
<protein>
    <submittedName>
        <fullName evidence="2">Uncharacterized protein</fullName>
    </submittedName>
</protein>
<comment type="caution">
    <text evidence="2">The sequence shown here is derived from an EMBL/GenBank/DDBJ whole genome shotgun (WGS) entry which is preliminary data.</text>
</comment>
<gene>
    <name evidence="2" type="ORF">GCM10022233_42530</name>
</gene>
<accession>A0ABP7VCC0</accession>
<dbReference type="Proteomes" id="UP001499984">
    <property type="component" value="Unassembled WGS sequence"/>
</dbReference>
<sequence length="111" mass="13101">MADFKYRSDTNTWSHRDGRPFSKEEQDLAFTATRVEFGEVREQLTRYQEYMRTVEEAPEALQLFLAPFMEQLSQNTLGNAVQLMTEDERAEFDRLLGLMIHPVRPFAPYTF</sequence>
<reference evidence="3" key="1">
    <citation type="journal article" date="2019" name="Int. J. Syst. Evol. Microbiol.">
        <title>The Global Catalogue of Microorganisms (GCM) 10K type strain sequencing project: providing services to taxonomists for standard genome sequencing and annotation.</title>
        <authorList>
            <consortium name="The Broad Institute Genomics Platform"/>
            <consortium name="The Broad Institute Genome Sequencing Center for Infectious Disease"/>
            <person name="Wu L."/>
            <person name="Ma J."/>
        </authorList>
    </citation>
    <scope>NUCLEOTIDE SEQUENCE [LARGE SCALE GENOMIC DNA]</scope>
    <source>
        <strain evidence="3">JCM 16925</strain>
    </source>
</reference>
<organism evidence="2 3">
    <name type="scientific">Streptomyces shaanxiensis</name>
    <dbReference type="NCBI Taxonomy" id="653357"/>
    <lineage>
        <taxon>Bacteria</taxon>
        <taxon>Bacillati</taxon>
        <taxon>Actinomycetota</taxon>
        <taxon>Actinomycetes</taxon>
        <taxon>Kitasatosporales</taxon>
        <taxon>Streptomycetaceae</taxon>
        <taxon>Streptomyces</taxon>
    </lineage>
</organism>
<evidence type="ECO:0000313" key="3">
    <source>
        <dbReference type="Proteomes" id="UP001499984"/>
    </source>
</evidence>
<dbReference type="EMBL" id="BAAAZY010000011">
    <property type="protein sequence ID" value="GAA4063924.1"/>
    <property type="molecule type" value="Genomic_DNA"/>
</dbReference>
<proteinExistence type="predicted"/>
<evidence type="ECO:0000313" key="2">
    <source>
        <dbReference type="EMBL" id="GAA4063924.1"/>
    </source>
</evidence>
<dbReference type="RefSeq" id="WP_345015050.1">
    <property type="nucleotide sequence ID" value="NZ_BAAAZY010000011.1"/>
</dbReference>
<name>A0ABP7VCC0_9ACTN</name>